<dbReference type="AlphaFoldDB" id="X1B5V7"/>
<protein>
    <submittedName>
        <fullName evidence="1">Uncharacterized protein</fullName>
    </submittedName>
</protein>
<name>X1B5V7_9ZZZZ</name>
<gene>
    <name evidence="1" type="ORF">S01H4_50322</name>
</gene>
<comment type="caution">
    <text evidence="1">The sequence shown here is derived from an EMBL/GenBank/DDBJ whole genome shotgun (WGS) entry which is preliminary data.</text>
</comment>
<accession>X1B5V7</accession>
<proteinExistence type="predicted"/>
<reference evidence="1" key="1">
    <citation type="journal article" date="2014" name="Front. Microbiol.">
        <title>High frequency of phylogenetically diverse reductive dehalogenase-homologous genes in deep subseafloor sedimentary metagenomes.</title>
        <authorList>
            <person name="Kawai M."/>
            <person name="Futagami T."/>
            <person name="Toyoda A."/>
            <person name="Takaki Y."/>
            <person name="Nishi S."/>
            <person name="Hori S."/>
            <person name="Arai W."/>
            <person name="Tsubouchi T."/>
            <person name="Morono Y."/>
            <person name="Uchiyama I."/>
            <person name="Ito T."/>
            <person name="Fujiyama A."/>
            <person name="Inagaki F."/>
            <person name="Takami H."/>
        </authorList>
    </citation>
    <scope>NUCLEOTIDE SEQUENCE</scope>
    <source>
        <strain evidence="1">Expedition CK06-06</strain>
    </source>
</reference>
<sequence>MKPMKEIKMDEHPILFQGEMIRAILADLKNQTRRVIKPQPLPDDPEKRQTRYYKGTAATWGRGATIKSQVKCPYGIPGDRLWVRETWRQRKEDGVIYYEADGAIGFDINSYAHKMNIGAVPCDGPLDEQAI</sequence>
<evidence type="ECO:0000313" key="1">
    <source>
        <dbReference type="EMBL" id="GAG91114.1"/>
    </source>
</evidence>
<feature type="non-terminal residue" evidence="1">
    <location>
        <position position="131"/>
    </location>
</feature>
<organism evidence="1">
    <name type="scientific">marine sediment metagenome</name>
    <dbReference type="NCBI Taxonomy" id="412755"/>
    <lineage>
        <taxon>unclassified sequences</taxon>
        <taxon>metagenomes</taxon>
        <taxon>ecological metagenomes</taxon>
    </lineage>
</organism>
<dbReference type="EMBL" id="BART01028562">
    <property type="protein sequence ID" value="GAG91114.1"/>
    <property type="molecule type" value="Genomic_DNA"/>
</dbReference>